<dbReference type="Proteomes" id="UP000030655">
    <property type="component" value="Unassembled WGS sequence"/>
</dbReference>
<keyword evidence="2" id="KW-1185">Reference proteome</keyword>
<evidence type="ECO:0000313" key="1">
    <source>
        <dbReference type="EMBL" id="KCZ80000.1"/>
    </source>
</evidence>
<dbReference type="AlphaFoldDB" id="A0A059EYL4"/>
<organism evidence="1 2">
    <name type="scientific">Anncaliia algerae PRA339</name>
    <dbReference type="NCBI Taxonomy" id="1288291"/>
    <lineage>
        <taxon>Eukaryota</taxon>
        <taxon>Fungi</taxon>
        <taxon>Fungi incertae sedis</taxon>
        <taxon>Microsporidia</taxon>
        <taxon>Tubulinosematoidea</taxon>
        <taxon>Tubulinosematidae</taxon>
        <taxon>Anncaliia</taxon>
    </lineage>
</organism>
<proteinExistence type="predicted"/>
<name>A0A059EYL4_9MICR</name>
<reference evidence="2" key="1">
    <citation type="submission" date="2013-02" db="EMBL/GenBank/DDBJ databases">
        <authorList>
            <consortium name="The Broad Institute Genome Sequencing Platform"/>
            <person name="Cuomo C."/>
            <person name="Becnel J."/>
            <person name="Sanscrainte N."/>
            <person name="Walker B."/>
            <person name="Young S.K."/>
            <person name="Zeng Q."/>
            <person name="Gargeya S."/>
            <person name="Fitzgerald M."/>
            <person name="Haas B."/>
            <person name="Abouelleil A."/>
            <person name="Alvarado L."/>
            <person name="Arachchi H.M."/>
            <person name="Berlin A.M."/>
            <person name="Chapman S.B."/>
            <person name="Dewar J."/>
            <person name="Goldberg J."/>
            <person name="Griggs A."/>
            <person name="Gujja S."/>
            <person name="Hansen M."/>
            <person name="Howarth C."/>
            <person name="Imamovic A."/>
            <person name="Larimer J."/>
            <person name="McCowan C."/>
            <person name="Murphy C."/>
            <person name="Neiman D."/>
            <person name="Pearson M."/>
            <person name="Priest M."/>
            <person name="Roberts A."/>
            <person name="Saif S."/>
            <person name="Shea T."/>
            <person name="Sisk P."/>
            <person name="Sykes S."/>
            <person name="Wortman J."/>
            <person name="Nusbaum C."/>
            <person name="Birren B."/>
        </authorList>
    </citation>
    <scope>NUCLEOTIDE SEQUENCE [LARGE SCALE GENOMIC DNA]</scope>
    <source>
        <strain evidence="2">PRA339</strain>
    </source>
</reference>
<evidence type="ECO:0000313" key="2">
    <source>
        <dbReference type="Proteomes" id="UP000030655"/>
    </source>
</evidence>
<accession>A0A059EYL4</accession>
<reference evidence="1 2" key="2">
    <citation type="submission" date="2014-03" db="EMBL/GenBank/DDBJ databases">
        <title>The Genome Sequence of Anncaliia algerae insect isolate PRA339.</title>
        <authorList>
            <consortium name="The Broad Institute Genome Sequencing Platform"/>
            <consortium name="The Broad Institute Genome Sequencing Center for Infectious Disease"/>
            <person name="Cuomo C."/>
            <person name="Becnel J."/>
            <person name="Sanscrainte N."/>
            <person name="Walker B."/>
            <person name="Young S.K."/>
            <person name="Zeng Q."/>
            <person name="Gargeya S."/>
            <person name="Fitzgerald M."/>
            <person name="Haas B."/>
            <person name="Abouelleil A."/>
            <person name="Alvarado L."/>
            <person name="Arachchi H.M."/>
            <person name="Berlin A.M."/>
            <person name="Chapman S.B."/>
            <person name="Dewar J."/>
            <person name="Goldberg J."/>
            <person name="Griggs A."/>
            <person name="Gujja S."/>
            <person name="Hansen M."/>
            <person name="Howarth C."/>
            <person name="Imamovic A."/>
            <person name="Larimer J."/>
            <person name="McCowan C."/>
            <person name="Murphy C."/>
            <person name="Neiman D."/>
            <person name="Pearson M."/>
            <person name="Priest M."/>
            <person name="Roberts A."/>
            <person name="Saif S."/>
            <person name="Shea T."/>
            <person name="Sisk P."/>
            <person name="Sykes S."/>
            <person name="Wortman J."/>
            <person name="Nusbaum C."/>
            <person name="Birren B."/>
        </authorList>
    </citation>
    <scope>NUCLEOTIDE SEQUENCE [LARGE SCALE GENOMIC DNA]</scope>
    <source>
        <strain evidence="1 2">PRA339</strain>
    </source>
</reference>
<dbReference type="VEuPathDB" id="MicrosporidiaDB:H312_02591"/>
<dbReference type="OrthoDB" id="10302021at2759"/>
<protein>
    <submittedName>
        <fullName evidence="1">Uncharacterized protein</fullName>
    </submittedName>
</protein>
<dbReference type="HOGENOM" id="CLU_2249441_0_0_1"/>
<dbReference type="EMBL" id="KK365211">
    <property type="protein sequence ID" value="KCZ80000.1"/>
    <property type="molecule type" value="Genomic_DNA"/>
</dbReference>
<gene>
    <name evidence="1" type="ORF">H312_02591</name>
</gene>
<sequence length="104" mass="12458">MNQNHIYLDFPFQKHSIFFMKILSTQMQRKIICLIIIFPYIFASKQYYKGSNDIKRETKNNDFRKPIIVKENRKGKGGIKNLEIYVKNFDFLSTRINMSNVNTQ</sequence>